<evidence type="ECO:0000256" key="3">
    <source>
        <dbReference type="ARBA" id="ARBA00022714"/>
    </source>
</evidence>
<comment type="caution">
    <text evidence="11">The sequence shown here is derived from an EMBL/GenBank/DDBJ whole genome shotgun (WGS) entry which is preliminary data.</text>
</comment>
<evidence type="ECO:0000256" key="4">
    <source>
        <dbReference type="ARBA" id="ARBA00022723"/>
    </source>
</evidence>
<keyword evidence="4" id="KW-0479">Metal-binding</keyword>
<dbReference type="InterPro" id="IPR017941">
    <property type="entry name" value="Rieske_2Fe-2S"/>
</dbReference>
<evidence type="ECO:0000256" key="9">
    <source>
        <dbReference type="ARBA" id="ARBA00023136"/>
    </source>
</evidence>
<dbReference type="PROSITE" id="PS51296">
    <property type="entry name" value="RIESKE"/>
    <property type="match status" value="1"/>
</dbReference>
<dbReference type="Proteomes" id="UP001207654">
    <property type="component" value="Unassembled WGS sequence"/>
</dbReference>
<dbReference type="EMBL" id="JAPNKA010000001">
    <property type="protein sequence ID" value="MCY1073708.1"/>
    <property type="molecule type" value="Genomic_DNA"/>
</dbReference>
<keyword evidence="8" id="KW-0411">Iron-sulfur</keyword>
<dbReference type="PANTHER" id="PTHR21266:SF32">
    <property type="entry name" value="CHOLESTEROL 7-DESATURASE NVD"/>
    <property type="match status" value="1"/>
</dbReference>
<evidence type="ECO:0000256" key="1">
    <source>
        <dbReference type="ARBA" id="ARBA00004370"/>
    </source>
</evidence>
<dbReference type="InterPro" id="IPR036922">
    <property type="entry name" value="Rieske_2Fe-2S_sf"/>
</dbReference>
<gene>
    <name evidence="11" type="ORF">OV287_04355</name>
</gene>
<organism evidence="11 12">
    <name type="scientific">Archangium lansingense</name>
    <dbReference type="NCBI Taxonomy" id="2995310"/>
    <lineage>
        <taxon>Bacteria</taxon>
        <taxon>Pseudomonadati</taxon>
        <taxon>Myxococcota</taxon>
        <taxon>Myxococcia</taxon>
        <taxon>Myxococcales</taxon>
        <taxon>Cystobacterineae</taxon>
        <taxon>Archangiaceae</taxon>
        <taxon>Archangium</taxon>
    </lineage>
</organism>
<accession>A0ABT3ZWC7</accession>
<keyword evidence="7" id="KW-0408">Iron</keyword>
<reference evidence="11 12" key="1">
    <citation type="submission" date="2022-11" db="EMBL/GenBank/DDBJ databases">
        <title>Minimal conservation of predation-associated metabolite biosynthetic gene clusters underscores biosynthetic potential of Myxococcota including descriptions for ten novel species: Archangium lansinium sp. nov., Myxococcus landrumus sp. nov., Nannocystis bai.</title>
        <authorList>
            <person name="Ahearne A."/>
            <person name="Stevens C."/>
            <person name="Phillips K."/>
        </authorList>
    </citation>
    <scope>NUCLEOTIDE SEQUENCE [LARGE SCALE GENOMIC DNA]</scope>
    <source>
        <strain evidence="11 12">MIWBW</strain>
    </source>
</reference>
<dbReference type="SUPFAM" id="SSF55961">
    <property type="entry name" value="Bet v1-like"/>
    <property type="match status" value="1"/>
</dbReference>
<keyword evidence="12" id="KW-1185">Reference proteome</keyword>
<feature type="domain" description="Rieske" evidence="10">
    <location>
        <begin position="16"/>
        <end position="116"/>
    </location>
</feature>
<keyword evidence="9" id="KW-0472">Membrane</keyword>
<keyword evidence="2" id="KW-0812">Transmembrane</keyword>
<dbReference type="SUPFAM" id="SSF50022">
    <property type="entry name" value="ISP domain"/>
    <property type="match status" value="1"/>
</dbReference>
<sequence length="352" mass="40498">MELPPNAPMPDVTRFFHPVLSARELKDKPVRVELAGRAYALFRDAQGRPAALADACPHRMAPLSAGRITREGQLECPYHGWLFDADGRGRSPSQPDLKKCDARSFQLVERFGYLWLSARDTPLSAFPDFAPQGYDFNGSFSMLFRAPLHVALDNFSEDEHTPFVHTRLGWDRFQAKDIDFEAHNFEDRTEVRYRAPQRRSFLIPLLLLRNGDFFHNHWVTRFDPVRTDYTITWTGPAGEQRPFTNRAIIFFVPETAATTRLHVFSFGLLHDERLRPLMPVVRRAALALAWYEVRDDARFIPLVAHTPYSMKGMRLGKYDKPLIHHRKLLERIYFAQGEDASPPIKLPEAANG</sequence>
<evidence type="ECO:0000256" key="6">
    <source>
        <dbReference type="ARBA" id="ARBA00023002"/>
    </source>
</evidence>
<protein>
    <submittedName>
        <fullName evidence="11">Rieske 2Fe-2S domain-containing protein</fullName>
    </submittedName>
</protein>
<keyword evidence="6" id="KW-0560">Oxidoreductase</keyword>
<dbReference type="RefSeq" id="WP_267532705.1">
    <property type="nucleotide sequence ID" value="NZ_JAPNKA010000001.1"/>
</dbReference>
<comment type="subcellular location">
    <subcellularLocation>
        <location evidence="1">Membrane</location>
    </subcellularLocation>
</comment>
<name>A0ABT3ZWC7_9BACT</name>
<keyword evidence="3" id="KW-0001">2Fe-2S</keyword>
<evidence type="ECO:0000256" key="5">
    <source>
        <dbReference type="ARBA" id="ARBA00022989"/>
    </source>
</evidence>
<proteinExistence type="predicted"/>
<evidence type="ECO:0000259" key="10">
    <source>
        <dbReference type="PROSITE" id="PS51296"/>
    </source>
</evidence>
<dbReference type="Gene3D" id="3.90.380.10">
    <property type="entry name" value="Naphthalene 1,2-dioxygenase Alpha Subunit, Chain A, domain 1"/>
    <property type="match status" value="1"/>
</dbReference>
<dbReference type="CDD" id="cd03469">
    <property type="entry name" value="Rieske_RO_Alpha_N"/>
    <property type="match status" value="1"/>
</dbReference>
<dbReference type="InterPro" id="IPR050584">
    <property type="entry name" value="Cholesterol_7-desaturase"/>
</dbReference>
<dbReference type="PANTHER" id="PTHR21266">
    <property type="entry name" value="IRON-SULFUR DOMAIN CONTAINING PROTEIN"/>
    <property type="match status" value="1"/>
</dbReference>
<dbReference type="Gene3D" id="2.102.10.10">
    <property type="entry name" value="Rieske [2Fe-2S] iron-sulphur domain"/>
    <property type="match status" value="1"/>
</dbReference>
<evidence type="ECO:0000313" key="11">
    <source>
        <dbReference type="EMBL" id="MCY1073708.1"/>
    </source>
</evidence>
<evidence type="ECO:0000256" key="8">
    <source>
        <dbReference type="ARBA" id="ARBA00023014"/>
    </source>
</evidence>
<evidence type="ECO:0000256" key="7">
    <source>
        <dbReference type="ARBA" id="ARBA00023004"/>
    </source>
</evidence>
<keyword evidence="5" id="KW-1133">Transmembrane helix</keyword>
<dbReference type="Pfam" id="PF00355">
    <property type="entry name" value="Rieske"/>
    <property type="match status" value="1"/>
</dbReference>
<evidence type="ECO:0000313" key="12">
    <source>
        <dbReference type="Proteomes" id="UP001207654"/>
    </source>
</evidence>
<evidence type="ECO:0000256" key="2">
    <source>
        <dbReference type="ARBA" id="ARBA00022692"/>
    </source>
</evidence>